<gene>
    <name evidence="1" type="ORF">SDC9_123112</name>
</gene>
<comment type="caution">
    <text evidence="1">The sequence shown here is derived from an EMBL/GenBank/DDBJ whole genome shotgun (WGS) entry which is preliminary data.</text>
</comment>
<accession>A0A645CGP1</accession>
<reference evidence="1" key="1">
    <citation type="submission" date="2019-08" db="EMBL/GenBank/DDBJ databases">
        <authorList>
            <person name="Kucharzyk K."/>
            <person name="Murdoch R.W."/>
            <person name="Higgins S."/>
            <person name="Loffler F."/>
        </authorList>
    </citation>
    <scope>NUCLEOTIDE SEQUENCE</scope>
</reference>
<protein>
    <recommendedName>
        <fullName evidence="2">Cytochrome c7-like domain-containing protein</fullName>
    </recommendedName>
</protein>
<evidence type="ECO:0008006" key="2">
    <source>
        <dbReference type="Google" id="ProtNLM"/>
    </source>
</evidence>
<sequence length="181" mass="20521">MVWQYKTMNMEECLVCHKDREGPQDCESCHSRIVPPPSHQTEEWVKKGIHGQDALQNLDSCDECHSYSLNLVRVQNDDKVISYARSNSFCVECHAKKPSSHTVKPFLHGERASQDQRGCLVCHEKNTTKKANVANKTVCISCHKKQHSISYLHPVPIQSDTGLVPSCYKCHSKNNCSTCHK</sequence>
<dbReference type="AlphaFoldDB" id="A0A645CGP1"/>
<dbReference type="EMBL" id="VSSQ01027077">
    <property type="protein sequence ID" value="MPM76117.1"/>
    <property type="molecule type" value="Genomic_DNA"/>
</dbReference>
<evidence type="ECO:0000313" key="1">
    <source>
        <dbReference type="EMBL" id="MPM76117.1"/>
    </source>
</evidence>
<organism evidence="1">
    <name type="scientific">bioreactor metagenome</name>
    <dbReference type="NCBI Taxonomy" id="1076179"/>
    <lineage>
        <taxon>unclassified sequences</taxon>
        <taxon>metagenomes</taxon>
        <taxon>ecological metagenomes</taxon>
    </lineage>
</organism>
<dbReference type="SUPFAM" id="SSF48695">
    <property type="entry name" value="Multiheme cytochromes"/>
    <property type="match status" value="1"/>
</dbReference>
<name>A0A645CGP1_9ZZZZ</name>
<proteinExistence type="predicted"/>
<dbReference type="InterPro" id="IPR036280">
    <property type="entry name" value="Multihaem_cyt_sf"/>
</dbReference>
<dbReference type="Gene3D" id="3.90.10.10">
    <property type="entry name" value="Cytochrome C3"/>
    <property type="match status" value="2"/>
</dbReference>